<evidence type="ECO:0000259" key="6">
    <source>
        <dbReference type="Pfam" id="PF12698"/>
    </source>
</evidence>
<dbReference type="RefSeq" id="WP_210578509.1">
    <property type="nucleotide sequence ID" value="NZ_LK995470.1"/>
</dbReference>
<evidence type="ECO:0000256" key="4">
    <source>
        <dbReference type="ARBA" id="ARBA00023136"/>
    </source>
</evidence>
<name>A0A1L7RLB8_9ACTO</name>
<evidence type="ECO:0000256" key="1">
    <source>
        <dbReference type="ARBA" id="ARBA00004141"/>
    </source>
</evidence>
<gene>
    <name evidence="7" type="ORF">AAM4_0313</name>
</gene>
<dbReference type="GO" id="GO:0016020">
    <property type="term" value="C:membrane"/>
    <property type="evidence" value="ECO:0007669"/>
    <property type="project" value="UniProtKB-SubCell"/>
</dbReference>
<accession>A0A1L7RLB8</accession>
<evidence type="ECO:0000313" key="7">
    <source>
        <dbReference type="EMBL" id="CED90208.1"/>
    </source>
</evidence>
<dbReference type="PANTHER" id="PTHR43229">
    <property type="entry name" value="NODULATION PROTEIN J"/>
    <property type="match status" value="1"/>
</dbReference>
<feature type="transmembrane region" description="Helical" evidence="5">
    <location>
        <begin position="300"/>
        <end position="321"/>
    </location>
</feature>
<evidence type="ECO:0000256" key="3">
    <source>
        <dbReference type="ARBA" id="ARBA00022989"/>
    </source>
</evidence>
<organism evidence="7">
    <name type="scientific">Actinomyces succiniciruminis</name>
    <dbReference type="NCBI Taxonomy" id="1522002"/>
    <lineage>
        <taxon>Bacteria</taxon>
        <taxon>Bacillati</taxon>
        <taxon>Actinomycetota</taxon>
        <taxon>Actinomycetes</taxon>
        <taxon>Actinomycetales</taxon>
        <taxon>Actinomycetaceae</taxon>
        <taxon>Actinomyces</taxon>
    </lineage>
</organism>
<comment type="subcellular location">
    <subcellularLocation>
        <location evidence="1">Membrane</location>
        <topology evidence="1">Multi-pass membrane protein</topology>
    </subcellularLocation>
</comment>
<dbReference type="InterPro" id="IPR051784">
    <property type="entry name" value="Nod_factor_ABC_transporter"/>
</dbReference>
<sequence length="379" mass="40598">MMQSIQTRRISGHLDRVGAVARKDLRQWARDRQALAGPMLIPLVLMFLCGILFGFGGDEWNIGLVNEGEGPHAAAFEAEVRGLRSNISPYFRVVTTDAERAEQLVAAGRLHLVVTIPADFDERVEAGQTPVLHTRTYNINTDMMKNARLRLSRAIQDYAAAQAPGAAPVTVIQTTTRSDDVWRRTFIGHSAVILAVMVGSALNAAIMVAREWEHRTVKEVRLAPRPLGDVTAGTLVAAVIAGGISTLVTLAVAAAVFGVRIPMGRLPALAALAALTSLACAGFGVAIGAWLRDYRTVQPLLMITFAGSFFASGGFSSLATLPRAVQTFDRFWPPAYVFETMQAQAWMTAPPSAMPALIGCAVAAAVGVGLGAWALRRRL</sequence>
<dbReference type="EMBL" id="LK995470">
    <property type="protein sequence ID" value="CED90208.1"/>
    <property type="molecule type" value="Genomic_DNA"/>
</dbReference>
<protein>
    <submittedName>
        <fullName evidence="7">ABC super ATP binding cassette transporter, permease protein</fullName>
    </submittedName>
</protein>
<keyword evidence="4 5" id="KW-0472">Membrane</keyword>
<dbReference type="PANTHER" id="PTHR43229:SF2">
    <property type="entry name" value="NODULATION PROTEIN J"/>
    <property type="match status" value="1"/>
</dbReference>
<dbReference type="GO" id="GO:0140359">
    <property type="term" value="F:ABC-type transporter activity"/>
    <property type="evidence" value="ECO:0007669"/>
    <property type="project" value="InterPro"/>
</dbReference>
<dbReference type="InterPro" id="IPR013525">
    <property type="entry name" value="ABC2_TM"/>
</dbReference>
<dbReference type="Gene3D" id="3.40.1710.10">
    <property type="entry name" value="abc type-2 transporter like domain"/>
    <property type="match status" value="1"/>
</dbReference>
<keyword evidence="3 5" id="KW-1133">Transmembrane helix</keyword>
<evidence type="ECO:0000256" key="2">
    <source>
        <dbReference type="ARBA" id="ARBA00022692"/>
    </source>
</evidence>
<evidence type="ECO:0000256" key="5">
    <source>
        <dbReference type="SAM" id="Phobius"/>
    </source>
</evidence>
<feature type="transmembrane region" description="Helical" evidence="5">
    <location>
        <begin position="186"/>
        <end position="209"/>
    </location>
</feature>
<feature type="transmembrane region" description="Helical" evidence="5">
    <location>
        <begin position="35"/>
        <end position="55"/>
    </location>
</feature>
<dbReference type="AlphaFoldDB" id="A0A1L7RLB8"/>
<feature type="domain" description="ABC-2 type transporter transmembrane" evidence="6">
    <location>
        <begin position="36"/>
        <end position="371"/>
    </location>
</feature>
<reference evidence="7" key="1">
    <citation type="submission" date="2014-07" db="EMBL/GenBank/DDBJ databases">
        <authorList>
            <person name="Zhang J.E."/>
            <person name="Yang H."/>
            <person name="Guo J."/>
            <person name="Deng Z."/>
            <person name="Luo H."/>
            <person name="Luo M."/>
            <person name="Zhao B."/>
        </authorList>
    </citation>
    <scope>NUCLEOTIDE SEQUENCE</scope>
    <source>
        <strain evidence="7">AM4</strain>
    </source>
</reference>
<proteinExistence type="predicted"/>
<feature type="transmembrane region" description="Helical" evidence="5">
    <location>
        <begin position="269"/>
        <end position="291"/>
    </location>
</feature>
<feature type="transmembrane region" description="Helical" evidence="5">
    <location>
        <begin position="230"/>
        <end position="257"/>
    </location>
</feature>
<feature type="transmembrane region" description="Helical" evidence="5">
    <location>
        <begin position="356"/>
        <end position="375"/>
    </location>
</feature>
<keyword evidence="2 5" id="KW-0812">Transmembrane</keyword>
<dbReference type="Pfam" id="PF12698">
    <property type="entry name" value="ABC2_membrane_3"/>
    <property type="match status" value="1"/>
</dbReference>